<organism evidence="1">
    <name type="scientific">Tetraselmis virus 1</name>
    <dbReference type="NCBI Taxonomy" id="2060617"/>
    <lineage>
        <taxon>Viruses</taxon>
        <taxon>Varidnaviria</taxon>
        <taxon>Bamfordvirae</taxon>
        <taxon>Nucleocytoviricota</taxon>
        <taxon>Megaviricetes</taxon>
        <taxon>Imitervirales</taxon>
        <taxon>Allomimiviridae</taxon>
        <taxon>Oceanusvirus</taxon>
        <taxon>Oceanusvirus kaneohense</taxon>
    </lineage>
</organism>
<dbReference type="Proteomes" id="UP000244773">
    <property type="component" value="Segment"/>
</dbReference>
<proteinExistence type="predicted"/>
<gene>
    <name evidence="1" type="ORF">TetV_069</name>
</gene>
<evidence type="ECO:0000313" key="1">
    <source>
        <dbReference type="EMBL" id="AUF82161.1"/>
    </source>
</evidence>
<accession>A0A2P0VMP4</accession>
<keyword evidence="2" id="KW-1185">Reference proteome</keyword>
<dbReference type="EMBL" id="KY322437">
    <property type="protein sequence ID" value="AUF82161.1"/>
    <property type="molecule type" value="Genomic_DNA"/>
</dbReference>
<evidence type="ECO:0000313" key="2">
    <source>
        <dbReference type="Proteomes" id="UP000244773"/>
    </source>
</evidence>
<protein>
    <submittedName>
        <fullName evidence="1">Uncharacterized protein</fullName>
    </submittedName>
</protein>
<reference evidence="1" key="1">
    <citation type="journal article" date="2018" name="Virology">
        <title>A giant virus infecting green algae encodes key fermentation genes.</title>
        <authorList>
            <person name="Schvarcz C.R."/>
            <person name="Steward G.F."/>
        </authorList>
    </citation>
    <scope>NUCLEOTIDE SEQUENCE [LARGE SCALE GENOMIC DNA]</scope>
</reference>
<name>A0A2P0VMP4_9VIRU</name>
<sequence>MASFGCTVRKSSVLYLVSGRCGFSAQHNIARHVARIFAVDDIRYVVVGSVVHGACDADADPCPSHGVVIDSSAVAGKRNIFRKFDAVVTFDDYRHHVSGMARWDVHSSEVVHALIRVLCDAGIYASVVVEFSRTMRASVSSRIVHDFDLGEFFDEYVKTTAFMHSVLKEDVFRKV</sequence>